<organism evidence="1 2">
    <name type="scientific">Stylosanthes scabra</name>
    <dbReference type="NCBI Taxonomy" id="79078"/>
    <lineage>
        <taxon>Eukaryota</taxon>
        <taxon>Viridiplantae</taxon>
        <taxon>Streptophyta</taxon>
        <taxon>Embryophyta</taxon>
        <taxon>Tracheophyta</taxon>
        <taxon>Spermatophyta</taxon>
        <taxon>Magnoliopsida</taxon>
        <taxon>eudicotyledons</taxon>
        <taxon>Gunneridae</taxon>
        <taxon>Pentapetalae</taxon>
        <taxon>rosids</taxon>
        <taxon>fabids</taxon>
        <taxon>Fabales</taxon>
        <taxon>Fabaceae</taxon>
        <taxon>Papilionoideae</taxon>
        <taxon>50 kb inversion clade</taxon>
        <taxon>dalbergioids sensu lato</taxon>
        <taxon>Dalbergieae</taxon>
        <taxon>Pterocarpus clade</taxon>
        <taxon>Stylosanthes</taxon>
    </lineage>
</organism>
<accession>A0ABU6W1T8</accession>
<sequence length="194" mass="22282">MNVNNFVVVTLYPNGEMGRDKDDIWFRFPTPVVFQMYPVVTLEELKSVILRNMGLGAVGTSLVRWIAYRLLNVFPPNPFKFKIFWIDSNKYVRALFDLHRSVPWKKTLKRVEPPMQETAQRLGASIEKTAQRFSDKFGLIVDPHPCWQGRTNSGNELNPIPPHPTCGGQAAKLMCTFHPTAETLRETTRYGRKS</sequence>
<evidence type="ECO:0000313" key="1">
    <source>
        <dbReference type="EMBL" id="MED6179734.1"/>
    </source>
</evidence>
<comment type="caution">
    <text evidence="1">The sequence shown here is derived from an EMBL/GenBank/DDBJ whole genome shotgun (WGS) entry which is preliminary data.</text>
</comment>
<protein>
    <submittedName>
        <fullName evidence="1">Uncharacterized protein</fullName>
    </submittedName>
</protein>
<proteinExistence type="predicted"/>
<reference evidence="1 2" key="1">
    <citation type="journal article" date="2023" name="Plants (Basel)">
        <title>Bridging the Gap: Combining Genomics and Transcriptomics Approaches to Understand Stylosanthes scabra, an Orphan Legume from the Brazilian Caatinga.</title>
        <authorList>
            <person name="Ferreira-Neto J.R.C."/>
            <person name="da Silva M.D."/>
            <person name="Binneck E."/>
            <person name="de Melo N.F."/>
            <person name="da Silva R.H."/>
            <person name="de Melo A.L.T.M."/>
            <person name="Pandolfi V."/>
            <person name="Bustamante F.O."/>
            <person name="Brasileiro-Vidal A.C."/>
            <person name="Benko-Iseppon A.M."/>
        </authorList>
    </citation>
    <scope>NUCLEOTIDE SEQUENCE [LARGE SCALE GENOMIC DNA]</scope>
    <source>
        <tissue evidence="1">Leaves</tissue>
    </source>
</reference>
<name>A0ABU6W1T8_9FABA</name>
<dbReference type="EMBL" id="JASCZI010181249">
    <property type="protein sequence ID" value="MED6179734.1"/>
    <property type="molecule type" value="Genomic_DNA"/>
</dbReference>
<gene>
    <name evidence="1" type="ORF">PIB30_003533</name>
</gene>
<keyword evidence="2" id="KW-1185">Reference proteome</keyword>
<dbReference type="Proteomes" id="UP001341840">
    <property type="component" value="Unassembled WGS sequence"/>
</dbReference>
<evidence type="ECO:0000313" key="2">
    <source>
        <dbReference type="Proteomes" id="UP001341840"/>
    </source>
</evidence>